<keyword evidence="3" id="KW-1185">Reference proteome</keyword>
<gene>
    <name evidence="1" type="primary">anmK</name>
    <name evidence="2" type="ORF">SANBI_003549</name>
</gene>
<comment type="catalytic activity">
    <reaction evidence="1">
        <text>1,6-anhydro-N-acetyl-beta-muramate + ATP + H2O = N-acetyl-D-muramate 6-phosphate + ADP + H(+)</text>
        <dbReference type="Rhea" id="RHEA:24952"/>
        <dbReference type="ChEBI" id="CHEBI:15377"/>
        <dbReference type="ChEBI" id="CHEBI:15378"/>
        <dbReference type="ChEBI" id="CHEBI:30616"/>
        <dbReference type="ChEBI" id="CHEBI:58690"/>
        <dbReference type="ChEBI" id="CHEBI:58722"/>
        <dbReference type="ChEBI" id="CHEBI:456216"/>
        <dbReference type="EC" id="2.7.1.170"/>
    </reaction>
</comment>
<feature type="binding site" evidence="1">
    <location>
        <begin position="9"/>
        <end position="16"/>
    </location>
    <ligand>
        <name>ATP</name>
        <dbReference type="ChEBI" id="CHEBI:30616"/>
    </ligand>
</feature>
<dbReference type="RefSeq" id="WP_408669721.1">
    <property type="nucleotide sequence ID" value="NZ_CP138359.1"/>
</dbReference>
<keyword evidence="1" id="KW-0119">Carbohydrate metabolism</keyword>
<reference evidence="3" key="1">
    <citation type="submission" date="2023-11" db="EMBL/GenBank/DDBJ databases">
        <authorList>
            <person name="Helweg L.P."/>
            <person name="Kiel A."/>
            <person name="Hitz F."/>
            <person name="Ruckert-Reed C."/>
            <person name="Busche T."/>
            <person name="Kaltschmidt B."/>
            <person name="Kaltschmidt C."/>
        </authorList>
    </citation>
    <scope>NUCLEOTIDE SEQUENCE [LARGE SCALE GENOMIC DNA]</scope>
    <source>
        <strain evidence="3">4.1</strain>
    </source>
</reference>
<accession>A0AAF0Z820</accession>
<keyword evidence="1 2" id="KW-0418">Kinase</keyword>
<keyword evidence="1" id="KW-0067">ATP-binding</keyword>
<dbReference type="HAMAP" id="MF_01270">
    <property type="entry name" value="AnhMurNAc_kinase"/>
    <property type="match status" value="1"/>
</dbReference>
<evidence type="ECO:0000313" key="2">
    <source>
        <dbReference type="EMBL" id="WPF82206.1"/>
    </source>
</evidence>
<dbReference type="GO" id="GO:0009254">
    <property type="term" value="P:peptidoglycan turnover"/>
    <property type="evidence" value="ECO:0007669"/>
    <property type="project" value="UniProtKB-UniRule"/>
</dbReference>
<organism evidence="2 3">
    <name type="scientific">Sanguibacter biliveldensis</name>
    <dbReference type="NCBI Taxonomy" id="3030830"/>
    <lineage>
        <taxon>Bacteria</taxon>
        <taxon>Bacillati</taxon>
        <taxon>Actinomycetota</taxon>
        <taxon>Actinomycetes</taxon>
        <taxon>Micrococcales</taxon>
        <taxon>Sanguibacteraceae</taxon>
        <taxon>Sanguibacter</taxon>
    </lineage>
</organism>
<dbReference type="Pfam" id="PF03702">
    <property type="entry name" value="AnmK"/>
    <property type="match status" value="1"/>
</dbReference>
<dbReference type="InterPro" id="IPR005338">
    <property type="entry name" value="Anhydro_N_Ac-Mur_kinase"/>
</dbReference>
<dbReference type="GO" id="GO:0016773">
    <property type="term" value="F:phosphotransferase activity, alcohol group as acceptor"/>
    <property type="evidence" value="ECO:0007669"/>
    <property type="project" value="UniProtKB-UniRule"/>
</dbReference>
<evidence type="ECO:0000256" key="1">
    <source>
        <dbReference type="HAMAP-Rule" id="MF_01270"/>
    </source>
</evidence>
<comment type="similarity">
    <text evidence="1">Belongs to the anhydro-N-acetylmuramic acid kinase family.</text>
</comment>
<sequence length="448" mass="44367">MIVVGLMSGTSHDSIDAAAARVTMADATVHLEPLGTVESAYPPVLRADLVAALPPSPTTVEALCRLDTQIGQAFAEVAARAADELCGGSADLVVSHGQTLFHWVDGGAVAGTLQVGQPAWVAERTGTTVVSDLRARDVAAGGQGAPLVSAFDVLWLHGRPGVTVALNLGGIANVTVVAAGRDPVAFDTGPANALVDAAVVRLTGGAEAFDRDGALAAAGTVDEDLLERLLDEPYYARPAPKTTGKELFHPGYLDEIFAAAAATTAADHGAGGAAADGASASSAAQPSPGADLVATLTELTARTVADAVLAHGATSVVASGGGTRNPVLMARLAAHLPGVEVLTSDDLGIPSQAKEALAFAVLGFLTVHGVPASVASCTGARGARVLGSITPGDVWPPAQAAVAPPVRLVVGAPAQQAAPGTVASPALASPAAASTSVSVPSALAEDQR</sequence>
<dbReference type="AlphaFoldDB" id="A0AAF0Z820"/>
<dbReference type="PANTHER" id="PTHR30605">
    <property type="entry name" value="ANHYDRO-N-ACETYLMURAMIC ACID KINASE"/>
    <property type="match status" value="1"/>
</dbReference>
<keyword evidence="1" id="KW-0547">Nucleotide-binding</keyword>
<dbReference type="PANTHER" id="PTHR30605:SF0">
    <property type="entry name" value="ANHYDRO-N-ACETYLMURAMIC ACID KINASE"/>
    <property type="match status" value="1"/>
</dbReference>
<dbReference type="GO" id="GO:0006040">
    <property type="term" value="P:amino sugar metabolic process"/>
    <property type="evidence" value="ECO:0007669"/>
    <property type="project" value="InterPro"/>
</dbReference>
<dbReference type="CDD" id="cd24050">
    <property type="entry name" value="ASKHA_NBD_ANMK"/>
    <property type="match status" value="1"/>
</dbReference>
<dbReference type="GO" id="GO:0005524">
    <property type="term" value="F:ATP binding"/>
    <property type="evidence" value="ECO:0007669"/>
    <property type="project" value="UniProtKB-UniRule"/>
</dbReference>
<protein>
    <recommendedName>
        <fullName evidence="1">Anhydro-N-acetylmuramic acid kinase</fullName>
        <ecNumber evidence="1">2.7.1.170</ecNumber>
    </recommendedName>
    <alternativeName>
        <fullName evidence="1">AnhMurNAc kinase</fullName>
    </alternativeName>
</protein>
<dbReference type="InterPro" id="IPR043129">
    <property type="entry name" value="ATPase_NBD"/>
</dbReference>
<dbReference type="SUPFAM" id="SSF53067">
    <property type="entry name" value="Actin-like ATPase domain"/>
    <property type="match status" value="1"/>
</dbReference>
<proteinExistence type="inferred from homology"/>
<dbReference type="GO" id="GO:0097175">
    <property type="term" value="P:1,6-anhydro-N-acetyl-beta-muramic acid catabolic process"/>
    <property type="evidence" value="ECO:0007669"/>
    <property type="project" value="UniProtKB-UniRule"/>
</dbReference>
<keyword evidence="1" id="KW-0808">Transferase</keyword>
<comment type="pathway">
    <text evidence="1">Cell wall biogenesis; peptidoglycan recycling.</text>
</comment>
<dbReference type="KEGG" id="sbil:SANBI_003549"/>
<dbReference type="GO" id="GO:0016301">
    <property type="term" value="F:kinase activity"/>
    <property type="evidence" value="ECO:0007669"/>
    <property type="project" value="UniProtKB-KW"/>
</dbReference>
<dbReference type="EC" id="2.7.1.170" evidence="1"/>
<name>A0AAF0Z820_9MICO</name>
<comment type="function">
    <text evidence="1">Catalyzes the specific phosphorylation of 1,6-anhydro-N-acetylmuramic acid (anhMurNAc) with the simultaneous cleavage of the 1,6-anhydro ring, generating MurNAc-6-P. Is required for the utilization of anhMurNAc either imported from the medium or derived from its own cell wall murein, and thus plays a role in cell wall recycling.</text>
</comment>
<dbReference type="Proteomes" id="UP001304340">
    <property type="component" value="Chromosome"/>
</dbReference>
<dbReference type="Gene3D" id="3.30.420.40">
    <property type="match status" value="2"/>
</dbReference>
<evidence type="ECO:0000313" key="3">
    <source>
        <dbReference type="Proteomes" id="UP001304340"/>
    </source>
</evidence>
<dbReference type="EMBL" id="CP138359">
    <property type="protein sequence ID" value="WPF82206.1"/>
    <property type="molecule type" value="Genomic_DNA"/>
</dbReference>
<comment type="pathway">
    <text evidence="1">Amino-sugar metabolism; 1,6-anhydro-N-acetylmuramate degradation.</text>
</comment>